<feature type="non-terminal residue" evidence="2">
    <location>
        <position position="1"/>
    </location>
</feature>
<dbReference type="Pfam" id="PF09008">
    <property type="entry name" value="Head_binding"/>
    <property type="match status" value="1"/>
</dbReference>
<dbReference type="Gene3D" id="2.170.14.10">
    <property type="entry name" value="Phage P22 tailspike-like, N-terminal domain"/>
    <property type="match status" value="1"/>
</dbReference>
<protein>
    <submittedName>
        <fullName evidence="2">Phage tail protein</fullName>
    </submittedName>
</protein>
<sequence>QPLIINAAGKIVYNGQLVKVVTVKGHSMAIYDAYGCQVDYIANVLKYDPDQLEYRLSQPDGYLLVGGLAEHYNLPAKFVVVDNEPYNGDLKAALSEAEAGTVFWLGKKTYNITGLYGTGRNTVENISIVGTGMPQLSDDKTRFIDGTGTVIQGAVKNQARGFKTFNLGIDVGAYVSQNVYTTETYEDALVHYGVGSNANIEIDNVKTLSSVNVASKPGTHSILLEQLSGVTLGYVECIGGFHGLTIKCQNLQGGIAHCYGQYGDAFIFKSDSGGACASNYMERIAVGLYDNAGWPDVTMGGIYDAHDDVTIDRIGIGELIVQNASWGFIPSDANTGFITNVSIGRYSAFNVYGNYYSLTIDNKCVGWTIGEHRISNASGGIRVHPDSAEINIGTGSAKGNTESGYALGGNSLSHGVLFANENGKAGVDYLGGIGFDASLVRGYVNGTVLVSGYPGVKDGNPVNGWADTGDFDMMLTGKTVQITGSLTRGTAAVAYNTIAACRPLKRVPVPAWGVSATSSMIPVECYIETNGQLNVAGFASIPTGGTVYFSGQYLTK</sequence>
<accession>A0A753P2S0</accession>
<reference evidence="2" key="2">
    <citation type="submission" date="2020-02" db="EMBL/GenBank/DDBJ databases">
        <authorList>
            <consortium name="NCBI Pathogen Detection Project"/>
        </authorList>
    </citation>
    <scope>NUCLEOTIDE SEQUENCE</scope>
    <source>
        <strain evidence="2">MA.MC_04-0389</strain>
    </source>
</reference>
<evidence type="ECO:0000259" key="1">
    <source>
        <dbReference type="Pfam" id="PF09008"/>
    </source>
</evidence>
<reference evidence="2" key="1">
    <citation type="journal article" date="2018" name="Genome Biol.">
        <title>SKESA: strategic k-mer extension for scrupulous assemblies.</title>
        <authorList>
            <person name="Souvorov A."/>
            <person name="Agarwala R."/>
            <person name="Lipman D.J."/>
        </authorList>
    </citation>
    <scope>NUCLEOTIDE SEQUENCE</scope>
    <source>
        <strain evidence="2">MA.MC_04-0389</strain>
    </source>
</reference>
<name>A0A753P2S0_SALER</name>
<proteinExistence type="predicted"/>
<dbReference type="SUPFAM" id="SSF51327">
    <property type="entry name" value="Head-binding domain of phage P22 tailspike protein"/>
    <property type="match status" value="1"/>
</dbReference>
<dbReference type="InterPro" id="IPR036730">
    <property type="entry name" value="P22_tailspike_N_sf"/>
</dbReference>
<dbReference type="InterPro" id="IPR009093">
    <property type="entry name" value="P22_tailspike_N"/>
</dbReference>
<organism evidence="2">
    <name type="scientific">Salmonella enterica</name>
    <name type="common">Salmonella choleraesuis</name>
    <dbReference type="NCBI Taxonomy" id="28901"/>
    <lineage>
        <taxon>Bacteria</taxon>
        <taxon>Pseudomonadati</taxon>
        <taxon>Pseudomonadota</taxon>
        <taxon>Gammaproteobacteria</taxon>
        <taxon>Enterobacterales</taxon>
        <taxon>Enterobacteriaceae</taxon>
        <taxon>Salmonella</taxon>
    </lineage>
</organism>
<dbReference type="EMBL" id="DAAWKO010000009">
    <property type="protein sequence ID" value="HAF8267126.1"/>
    <property type="molecule type" value="Genomic_DNA"/>
</dbReference>
<dbReference type="AlphaFoldDB" id="A0A753P2S0"/>
<evidence type="ECO:0000313" key="2">
    <source>
        <dbReference type="EMBL" id="HAF8267126.1"/>
    </source>
</evidence>
<feature type="domain" description="Bacteriophage P22 tailspike N-terminal" evidence="1">
    <location>
        <begin position="1"/>
        <end position="51"/>
    </location>
</feature>
<gene>
    <name evidence="2" type="ORF">G8186_003628</name>
</gene>
<comment type="caution">
    <text evidence="2">The sequence shown here is derived from an EMBL/GenBank/DDBJ whole genome shotgun (WGS) entry which is preliminary data.</text>
</comment>